<dbReference type="Gene3D" id="2.30.42.10">
    <property type="match status" value="1"/>
</dbReference>
<proteinExistence type="predicted"/>
<feature type="region of interest" description="Disordered" evidence="1">
    <location>
        <begin position="1"/>
        <end position="113"/>
    </location>
</feature>
<dbReference type="Pfam" id="PF00595">
    <property type="entry name" value="PDZ"/>
    <property type="match status" value="1"/>
</dbReference>
<sequence length="832" mass="91607">MKAKGASPLRASHCVLAHPHSQPTLRRGPNISGAVTDGGSLSDSSSSEYSSWHKGSRGSSPSHVRFQDESERDAEERYRERQQVPQKLSTPPPKRQSNGPVSWTEQLPPSGHGQCGTCGSYVKGTGTSPASTHGTNLRNVHLGSRMTQDGSVSCPLGVKPSPHWILPSQPWRMYTELVRETHIGSDSTPDSSGDDDGNRSHNTKSRDWGMHRHCRNNSANATPEQGAKILPSSTYSESEKRVGRSLIEQNNGNRVSTSSNVLKSRGKNKSNHLEFVGKTSETNQEMGTSARSYCVDSVRTGLRKSPQNTEAKLTQRHKNLALEFDTKQNPSIQETEIGAVVLNMDTKEGNSRMNLTDCRTQVTPVIQCMSQVISSPYMSGHVPVPPSGKAPIMMPSRNRLTLRPGGISQQVHNLQEGDIVQASHDIREPLFKPVPNSKKNTQETPVALDGHQLSTQGMTSKDYKSRERTQKLKKHTETKKMKEVKENGDFIKHQEPRELDRPYTSSRQKDYDRHPSFKDQRDKDHGSPNLSKEPEKSETHHSKREEKCTEKSGINGQLTCSNNANTGSGQYSRENSFYCQTSDLGISTKDRYLEVTDEGSLQLAVKKGDIRSGMRKIFSSIGLTSRPKLERFRSSSLEQISSPDLGVSSSAHGDNESCDGSVKSGKIKKSPSLQSLKLMSPFHLPRKASSVQNLLGKSDRSAVYITGDLNTAPRRALSVEDIGSPGKARVLGKVAEVYPDGTRLLELQRPESGTFGFRISAGNGRPDSGIYVQEMSDANTAKLYSGLLRVGDEVLEVNGTKVSILGQTRLAELMNQEPVLSLRVLHQRRTKC</sequence>
<reference evidence="3" key="1">
    <citation type="submission" date="2023-05" db="EMBL/GenBank/DDBJ databases">
        <authorList>
            <person name="Stuckert A."/>
        </authorList>
    </citation>
    <scope>NUCLEOTIDE SEQUENCE</scope>
</reference>
<dbReference type="EMBL" id="CATNWA010019174">
    <property type="protein sequence ID" value="CAI9611742.1"/>
    <property type="molecule type" value="Genomic_DNA"/>
</dbReference>
<feature type="compositionally biased region" description="Basic and acidic residues" evidence="1">
    <location>
        <begin position="65"/>
        <end position="82"/>
    </location>
</feature>
<dbReference type="Pfam" id="PF15737">
    <property type="entry name" value="DUF4685"/>
    <property type="match status" value="1"/>
</dbReference>
<dbReference type="PANTHER" id="PTHR14102:SF12">
    <property type="entry name" value="CDNA SEQUENCE BC034090"/>
    <property type="match status" value="1"/>
</dbReference>
<dbReference type="PROSITE" id="PS50106">
    <property type="entry name" value="PDZ"/>
    <property type="match status" value="1"/>
</dbReference>
<feature type="compositionally biased region" description="Polar residues" evidence="1">
    <location>
        <begin position="634"/>
        <end position="652"/>
    </location>
</feature>
<name>A0ABN9GQL4_9NEOB</name>
<feature type="compositionally biased region" description="Polar residues" evidence="1">
    <location>
        <begin position="247"/>
        <end position="262"/>
    </location>
</feature>
<evidence type="ECO:0000256" key="1">
    <source>
        <dbReference type="SAM" id="MobiDB-lite"/>
    </source>
</evidence>
<evidence type="ECO:0000313" key="3">
    <source>
        <dbReference type="EMBL" id="CAI9611742.1"/>
    </source>
</evidence>
<feature type="compositionally biased region" description="Basic and acidic residues" evidence="1">
    <location>
        <begin position="196"/>
        <end position="210"/>
    </location>
</feature>
<feature type="compositionally biased region" description="Basic and acidic residues" evidence="1">
    <location>
        <begin position="478"/>
        <end position="550"/>
    </location>
</feature>
<dbReference type="InterPro" id="IPR051741">
    <property type="entry name" value="PAR6_homolog"/>
</dbReference>
<feature type="compositionally biased region" description="Low complexity" evidence="1">
    <location>
        <begin position="40"/>
        <end position="53"/>
    </location>
</feature>
<feature type="domain" description="PDZ" evidence="2">
    <location>
        <begin position="744"/>
        <end position="816"/>
    </location>
</feature>
<accession>A0ABN9GQL4</accession>
<dbReference type="PANTHER" id="PTHR14102">
    <property type="entry name" value="PAR-6-RELATED"/>
    <property type="match status" value="1"/>
</dbReference>
<feature type="compositionally biased region" description="Polar residues" evidence="1">
    <location>
        <begin position="83"/>
        <end position="107"/>
    </location>
</feature>
<organism evidence="3 4">
    <name type="scientific">Staurois parvus</name>
    <dbReference type="NCBI Taxonomy" id="386267"/>
    <lineage>
        <taxon>Eukaryota</taxon>
        <taxon>Metazoa</taxon>
        <taxon>Chordata</taxon>
        <taxon>Craniata</taxon>
        <taxon>Vertebrata</taxon>
        <taxon>Euteleostomi</taxon>
        <taxon>Amphibia</taxon>
        <taxon>Batrachia</taxon>
        <taxon>Anura</taxon>
        <taxon>Neobatrachia</taxon>
        <taxon>Ranoidea</taxon>
        <taxon>Ranidae</taxon>
        <taxon>Staurois</taxon>
    </lineage>
</organism>
<dbReference type="SUPFAM" id="SSF50156">
    <property type="entry name" value="PDZ domain-like"/>
    <property type="match status" value="1"/>
</dbReference>
<feature type="region of interest" description="Disordered" evidence="1">
    <location>
        <begin position="430"/>
        <end position="560"/>
    </location>
</feature>
<dbReference type="Proteomes" id="UP001162483">
    <property type="component" value="Unassembled WGS sequence"/>
</dbReference>
<dbReference type="SMART" id="SM00228">
    <property type="entry name" value="PDZ"/>
    <property type="match status" value="1"/>
</dbReference>
<evidence type="ECO:0000259" key="2">
    <source>
        <dbReference type="PROSITE" id="PS50106"/>
    </source>
</evidence>
<comment type="caution">
    <text evidence="3">The sequence shown here is derived from an EMBL/GenBank/DDBJ whole genome shotgun (WGS) entry which is preliminary data.</text>
</comment>
<dbReference type="InterPro" id="IPR001478">
    <property type="entry name" value="PDZ"/>
</dbReference>
<keyword evidence="4" id="KW-1185">Reference proteome</keyword>
<feature type="region of interest" description="Disordered" evidence="1">
    <location>
        <begin position="183"/>
        <end position="268"/>
    </location>
</feature>
<dbReference type="InterPro" id="IPR032756">
    <property type="entry name" value="DUF4685"/>
</dbReference>
<gene>
    <name evidence="3" type="ORF">SPARVUS_LOCUS14599524</name>
</gene>
<evidence type="ECO:0000313" key="4">
    <source>
        <dbReference type="Proteomes" id="UP001162483"/>
    </source>
</evidence>
<dbReference type="InterPro" id="IPR036034">
    <property type="entry name" value="PDZ_sf"/>
</dbReference>
<protein>
    <recommendedName>
        <fullName evidence="2">PDZ domain-containing protein</fullName>
    </recommendedName>
</protein>
<feature type="region of interest" description="Disordered" evidence="1">
    <location>
        <begin position="633"/>
        <end position="669"/>
    </location>
</feature>
<feature type="compositionally biased region" description="Basic and acidic residues" evidence="1">
    <location>
        <begin position="461"/>
        <end position="470"/>
    </location>
</feature>